<evidence type="ECO:0000256" key="1">
    <source>
        <dbReference type="SAM" id="MobiDB-lite"/>
    </source>
</evidence>
<feature type="compositionally biased region" description="Basic and acidic residues" evidence="1">
    <location>
        <begin position="213"/>
        <end position="223"/>
    </location>
</feature>
<dbReference type="PANTHER" id="PTHR48493:SF1">
    <property type="entry name" value="UBIQUITIN-LIKE DOMAIN-CONTAINING CTD PHOSPHATASE 1"/>
    <property type="match status" value="1"/>
</dbReference>
<reference evidence="4" key="2">
    <citation type="submission" date="2009-11" db="EMBL/GenBank/DDBJ databases">
        <title>The Genome Sequence of Allomyces macrogynus strain ATCC 38327.</title>
        <authorList>
            <consortium name="The Broad Institute Genome Sequencing Platform"/>
            <person name="Russ C."/>
            <person name="Cuomo C."/>
            <person name="Shea T."/>
            <person name="Young S.K."/>
            <person name="Zeng Q."/>
            <person name="Koehrsen M."/>
            <person name="Haas B."/>
            <person name="Borodovsky M."/>
            <person name="Guigo R."/>
            <person name="Alvarado L."/>
            <person name="Berlin A."/>
            <person name="Borenstein D."/>
            <person name="Chen Z."/>
            <person name="Engels R."/>
            <person name="Freedman E."/>
            <person name="Gellesch M."/>
            <person name="Goldberg J."/>
            <person name="Griggs A."/>
            <person name="Gujja S."/>
            <person name="Heiman D."/>
            <person name="Hepburn T."/>
            <person name="Howarth C."/>
            <person name="Jen D."/>
            <person name="Larson L."/>
            <person name="Lewis B."/>
            <person name="Mehta T."/>
            <person name="Park D."/>
            <person name="Pearson M."/>
            <person name="Roberts A."/>
            <person name="Saif S."/>
            <person name="Shenoy N."/>
            <person name="Sisk P."/>
            <person name="Stolte C."/>
            <person name="Sykes S."/>
            <person name="Walk T."/>
            <person name="White J."/>
            <person name="Yandava C."/>
            <person name="Burger G."/>
            <person name="Gray M.W."/>
            <person name="Holland P.W.H."/>
            <person name="King N."/>
            <person name="Lang F.B.F."/>
            <person name="Roger A.J."/>
            <person name="Ruiz-Trillo I."/>
            <person name="Lander E."/>
            <person name="Nusbaum C."/>
        </authorList>
    </citation>
    <scope>NUCLEOTIDE SEQUENCE [LARGE SCALE GENOMIC DNA]</scope>
    <source>
        <strain evidence="4">ATCC 38327</strain>
    </source>
</reference>
<gene>
    <name evidence="3" type="ORF">AMAG_19782</name>
</gene>
<feature type="region of interest" description="Disordered" evidence="1">
    <location>
        <begin position="208"/>
        <end position="261"/>
    </location>
</feature>
<dbReference type="PROSITE" id="PS50969">
    <property type="entry name" value="FCP1"/>
    <property type="match status" value="1"/>
</dbReference>
<dbReference type="VEuPathDB" id="FungiDB:AMAG_19782"/>
<evidence type="ECO:0000313" key="3">
    <source>
        <dbReference type="EMBL" id="KNE68224.1"/>
    </source>
</evidence>
<dbReference type="STRING" id="578462.A0A0L0T0W9"/>
<organism evidence="3 4">
    <name type="scientific">Allomyces macrogynus (strain ATCC 38327)</name>
    <name type="common">Allomyces javanicus var. macrogynus</name>
    <dbReference type="NCBI Taxonomy" id="578462"/>
    <lineage>
        <taxon>Eukaryota</taxon>
        <taxon>Fungi</taxon>
        <taxon>Fungi incertae sedis</taxon>
        <taxon>Blastocladiomycota</taxon>
        <taxon>Blastocladiomycetes</taxon>
        <taxon>Blastocladiales</taxon>
        <taxon>Blastocladiaceae</taxon>
        <taxon>Allomyces</taxon>
    </lineage>
</organism>
<keyword evidence="4" id="KW-1185">Reference proteome</keyword>
<feature type="compositionally biased region" description="Polar residues" evidence="1">
    <location>
        <begin position="230"/>
        <end position="248"/>
    </location>
</feature>
<dbReference type="GO" id="GO:0005634">
    <property type="term" value="C:nucleus"/>
    <property type="evidence" value="ECO:0007669"/>
    <property type="project" value="TreeGrafter"/>
</dbReference>
<proteinExistence type="predicted"/>
<dbReference type="InterPro" id="IPR051658">
    <property type="entry name" value="UBLCP1"/>
</dbReference>
<dbReference type="Gene3D" id="3.40.50.1000">
    <property type="entry name" value="HAD superfamily/HAD-like"/>
    <property type="match status" value="1"/>
</dbReference>
<dbReference type="GO" id="GO:0090364">
    <property type="term" value="P:regulation of proteasome assembly"/>
    <property type="evidence" value="ECO:0007669"/>
    <property type="project" value="InterPro"/>
</dbReference>
<evidence type="ECO:0000313" key="4">
    <source>
        <dbReference type="Proteomes" id="UP000054350"/>
    </source>
</evidence>
<dbReference type="SUPFAM" id="SSF56784">
    <property type="entry name" value="HAD-like"/>
    <property type="match status" value="1"/>
</dbReference>
<evidence type="ECO:0000259" key="2">
    <source>
        <dbReference type="PROSITE" id="PS50969"/>
    </source>
</evidence>
<name>A0A0L0T0W9_ALLM3</name>
<protein>
    <recommendedName>
        <fullName evidence="2">FCP1 homology domain-containing protein</fullName>
    </recommendedName>
</protein>
<sequence length="261" mass="29153">MVGPYRLLCRQFDSLPVNMLFSNDVARESILSPATAVLLDQYAMMLLVLDFDHLLLDCKSSSPNPHDLLRPGTHEFLTTVYVFFDLAIWSQSSCALLNHKLATLGLLDTTHRAYQIAFALNGTAMFPVTPRSRSPSLERAESPTWQRRMRVKALGFIWARFPESWTRATTVHVDGMSRNFALNPRYRFLVDSWFWSADAAVEDVELQSPAAPDARRGARRGRDGAGSSGMATASRLTGGRNNAHTVKTSLMERDDSDAVET</sequence>
<feature type="domain" description="FCP1 homology" evidence="2">
    <location>
        <begin position="40"/>
        <end position="214"/>
    </location>
</feature>
<dbReference type="eggNOG" id="KOG1605">
    <property type="taxonomic scope" value="Eukaryota"/>
</dbReference>
<dbReference type="GO" id="GO:0004722">
    <property type="term" value="F:protein serine/threonine phosphatase activity"/>
    <property type="evidence" value="ECO:0007669"/>
    <property type="project" value="TreeGrafter"/>
</dbReference>
<dbReference type="Pfam" id="PF03031">
    <property type="entry name" value="NIF"/>
    <property type="match status" value="1"/>
</dbReference>
<dbReference type="OrthoDB" id="1711508at2759"/>
<accession>A0A0L0T0W9</accession>
<dbReference type="Proteomes" id="UP000054350">
    <property type="component" value="Unassembled WGS sequence"/>
</dbReference>
<reference evidence="3 4" key="1">
    <citation type="submission" date="2009-11" db="EMBL/GenBank/DDBJ databases">
        <title>Annotation of Allomyces macrogynus ATCC 38327.</title>
        <authorList>
            <consortium name="The Broad Institute Genome Sequencing Platform"/>
            <person name="Russ C."/>
            <person name="Cuomo C."/>
            <person name="Burger G."/>
            <person name="Gray M.W."/>
            <person name="Holland P.W.H."/>
            <person name="King N."/>
            <person name="Lang F.B.F."/>
            <person name="Roger A.J."/>
            <person name="Ruiz-Trillo I."/>
            <person name="Young S.K."/>
            <person name="Zeng Q."/>
            <person name="Gargeya S."/>
            <person name="Fitzgerald M."/>
            <person name="Haas B."/>
            <person name="Abouelleil A."/>
            <person name="Alvarado L."/>
            <person name="Arachchi H.M."/>
            <person name="Berlin A."/>
            <person name="Chapman S.B."/>
            <person name="Gearin G."/>
            <person name="Goldberg J."/>
            <person name="Griggs A."/>
            <person name="Gujja S."/>
            <person name="Hansen M."/>
            <person name="Heiman D."/>
            <person name="Howarth C."/>
            <person name="Larimer J."/>
            <person name="Lui A."/>
            <person name="MacDonald P.J.P."/>
            <person name="McCowen C."/>
            <person name="Montmayeur A."/>
            <person name="Murphy C."/>
            <person name="Neiman D."/>
            <person name="Pearson M."/>
            <person name="Priest M."/>
            <person name="Roberts A."/>
            <person name="Saif S."/>
            <person name="Shea T."/>
            <person name="Sisk P."/>
            <person name="Stolte C."/>
            <person name="Sykes S."/>
            <person name="Wortman J."/>
            <person name="Nusbaum C."/>
            <person name="Birren B."/>
        </authorList>
    </citation>
    <scope>NUCLEOTIDE SEQUENCE [LARGE SCALE GENOMIC DNA]</scope>
    <source>
        <strain evidence="3 4">ATCC 38327</strain>
    </source>
</reference>
<dbReference type="PANTHER" id="PTHR48493">
    <property type="entry name" value="UBIQUITIN-LIKE DOMAIN-CONTAINING CTD PHOSPHATASE 1"/>
    <property type="match status" value="1"/>
</dbReference>
<dbReference type="InterPro" id="IPR004274">
    <property type="entry name" value="FCP1_dom"/>
</dbReference>
<dbReference type="InterPro" id="IPR023214">
    <property type="entry name" value="HAD_sf"/>
</dbReference>
<dbReference type="AlphaFoldDB" id="A0A0L0T0W9"/>
<dbReference type="EMBL" id="GG745356">
    <property type="protein sequence ID" value="KNE68224.1"/>
    <property type="molecule type" value="Genomic_DNA"/>
</dbReference>
<dbReference type="InterPro" id="IPR036412">
    <property type="entry name" value="HAD-like_sf"/>
</dbReference>